<dbReference type="Proteomes" id="UP000045824">
    <property type="component" value="Unassembled WGS sequence"/>
</dbReference>
<organism evidence="2 3">
    <name type="scientific">Yersinia kristensenii</name>
    <dbReference type="NCBI Taxonomy" id="28152"/>
    <lineage>
        <taxon>Bacteria</taxon>
        <taxon>Pseudomonadati</taxon>
        <taxon>Pseudomonadota</taxon>
        <taxon>Gammaproteobacteria</taxon>
        <taxon>Enterobacterales</taxon>
        <taxon>Yersiniaceae</taxon>
        <taxon>Yersinia</taxon>
    </lineage>
</organism>
<keyword evidence="2" id="KW-0121">Carboxypeptidase</keyword>
<dbReference type="Pfam" id="PF02557">
    <property type="entry name" value="VanY"/>
    <property type="match status" value="1"/>
</dbReference>
<dbReference type="AlphaFoldDB" id="A0A0T9LHC0"/>
<dbReference type="InterPro" id="IPR009045">
    <property type="entry name" value="Zn_M74/Hedgehog-like"/>
</dbReference>
<dbReference type="PANTHER" id="PTHR34385">
    <property type="entry name" value="D-ALANYL-D-ALANINE CARBOXYPEPTIDASE"/>
    <property type="match status" value="1"/>
</dbReference>
<dbReference type="SUPFAM" id="SSF55166">
    <property type="entry name" value="Hedgehog/DD-peptidase"/>
    <property type="match status" value="1"/>
</dbReference>
<dbReference type="EMBL" id="CPYI01000010">
    <property type="protein sequence ID" value="CNE95231.1"/>
    <property type="molecule type" value="Genomic_DNA"/>
</dbReference>
<proteinExistence type="predicted"/>
<keyword evidence="2" id="KW-0378">Hydrolase</keyword>
<evidence type="ECO:0000313" key="3">
    <source>
        <dbReference type="Proteomes" id="UP000045824"/>
    </source>
</evidence>
<feature type="domain" description="D-alanyl-D-alanine carboxypeptidase-like core" evidence="1">
    <location>
        <begin position="26"/>
        <end position="181"/>
    </location>
</feature>
<dbReference type="CDD" id="cd14847">
    <property type="entry name" value="DD-carboxypeptidase_like"/>
    <property type="match status" value="1"/>
</dbReference>
<protein>
    <submittedName>
        <fullName evidence="2">D,D-carboxypeptidase family protein</fullName>
    </submittedName>
</protein>
<dbReference type="InterPro" id="IPR052179">
    <property type="entry name" value="DD-CPase-like"/>
</dbReference>
<dbReference type="RefSeq" id="WP_050119739.1">
    <property type="nucleotide sequence ID" value="NZ_CAWMAB010000010.1"/>
</dbReference>
<sequence length="233" mass="26439">MTANTLTPQMLTGRSTEHLMVLTGNHRLQPAAVEAFRAMQQAAQVAEFDLQPASTFRDFDRQLAIWNGKFRGERPVLDKDSQPIDISRLDAAARCEAILHWSALPGASRHHWGSDLDIYDPSLLPIGEKLQLEPWEYQAGGYFYQLTQWLDTHMAEFGFYRPFNKDTGGVAAEPWHLSYRPLAVTAQHLLTPTILLEAWQSQDVAGSEWLSSHLPMIFSRFITIPNEFQETDA</sequence>
<dbReference type="Gene3D" id="3.30.1380.10">
    <property type="match status" value="1"/>
</dbReference>
<evidence type="ECO:0000313" key="2">
    <source>
        <dbReference type="EMBL" id="CNE95231.1"/>
    </source>
</evidence>
<dbReference type="GO" id="GO:0006508">
    <property type="term" value="P:proteolysis"/>
    <property type="evidence" value="ECO:0007669"/>
    <property type="project" value="InterPro"/>
</dbReference>
<keyword evidence="2" id="KW-0645">Protease</keyword>
<dbReference type="GO" id="GO:0004180">
    <property type="term" value="F:carboxypeptidase activity"/>
    <property type="evidence" value="ECO:0007669"/>
    <property type="project" value="UniProtKB-KW"/>
</dbReference>
<dbReference type="PANTHER" id="PTHR34385:SF1">
    <property type="entry name" value="PEPTIDOGLYCAN L-ALANYL-D-GLUTAMATE ENDOPEPTIDASE CWLK"/>
    <property type="match status" value="1"/>
</dbReference>
<gene>
    <name evidence="2" type="ORF">ERS008491_02695</name>
</gene>
<accession>A0A0T9LHC0</accession>
<evidence type="ECO:0000259" key="1">
    <source>
        <dbReference type="Pfam" id="PF02557"/>
    </source>
</evidence>
<dbReference type="InterPro" id="IPR003709">
    <property type="entry name" value="VanY-like_core_dom"/>
</dbReference>
<name>A0A0T9LHC0_YERKR</name>
<reference evidence="2 3" key="1">
    <citation type="submission" date="2015-03" db="EMBL/GenBank/DDBJ databases">
        <authorList>
            <person name="Murphy D."/>
        </authorList>
    </citation>
    <scope>NUCLEOTIDE SEQUENCE [LARGE SCALE GENOMIC DNA]</scope>
    <source>
        <strain evidence="2 3">FCF326</strain>
    </source>
</reference>